<comment type="subcellular location">
    <subcellularLocation>
        <location evidence="1">Membrane</location>
        <topology evidence="1">Multi-pass membrane protein</topology>
    </subcellularLocation>
</comment>
<name>A0ABP7SSF3_9BURK</name>
<gene>
    <name evidence="6" type="ORF">GCM10022212_08320</name>
</gene>
<evidence type="ECO:0000313" key="7">
    <source>
        <dbReference type="Proteomes" id="UP001501353"/>
    </source>
</evidence>
<comment type="caution">
    <text evidence="6">The sequence shown here is derived from an EMBL/GenBank/DDBJ whole genome shotgun (WGS) entry which is preliminary data.</text>
</comment>
<evidence type="ECO:0000256" key="2">
    <source>
        <dbReference type="ARBA" id="ARBA00022692"/>
    </source>
</evidence>
<dbReference type="EMBL" id="BAAAZE010000005">
    <property type="protein sequence ID" value="GAA4015756.1"/>
    <property type="molecule type" value="Genomic_DNA"/>
</dbReference>
<accession>A0ABP7SSF3</accession>
<feature type="transmembrane region" description="Helical" evidence="5">
    <location>
        <begin position="41"/>
        <end position="59"/>
    </location>
</feature>
<sequence>MKSPWLRWLLALFFITAGILHFIFPDQYARTMPSWIPWHDALVSISGLCEIAGGIGVLLARTRCVAGIGLILLSLAVLPANVQMLIDAQHAEKAAWLITLLWLRLPLQALLIIWIWRTTRTTRPTA</sequence>
<proteinExistence type="predicted"/>
<keyword evidence="7" id="KW-1185">Reference proteome</keyword>
<evidence type="ECO:0000256" key="5">
    <source>
        <dbReference type="SAM" id="Phobius"/>
    </source>
</evidence>
<evidence type="ECO:0000256" key="4">
    <source>
        <dbReference type="ARBA" id="ARBA00023136"/>
    </source>
</evidence>
<evidence type="ECO:0000256" key="3">
    <source>
        <dbReference type="ARBA" id="ARBA00022989"/>
    </source>
</evidence>
<feature type="transmembrane region" description="Helical" evidence="5">
    <location>
        <begin position="64"/>
        <end position="82"/>
    </location>
</feature>
<keyword evidence="2 5" id="KW-0812">Transmembrane</keyword>
<evidence type="ECO:0000313" key="6">
    <source>
        <dbReference type="EMBL" id="GAA4015756.1"/>
    </source>
</evidence>
<protein>
    <submittedName>
        <fullName evidence="6">DoxX family protein</fullName>
    </submittedName>
</protein>
<feature type="transmembrane region" description="Helical" evidence="5">
    <location>
        <begin position="94"/>
        <end position="116"/>
    </location>
</feature>
<dbReference type="Proteomes" id="UP001501353">
    <property type="component" value="Unassembled WGS sequence"/>
</dbReference>
<reference evidence="7" key="1">
    <citation type="journal article" date="2019" name="Int. J. Syst. Evol. Microbiol.">
        <title>The Global Catalogue of Microorganisms (GCM) 10K type strain sequencing project: providing services to taxonomists for standard genome sequencing and annotation.</title>
        <authorList>
            <consortium name="The Broad Institute Genomics Platform"/>
            <consortium name="The Broad Institute Genome Sequencing Center for Infectious Disease"/>
            <person name="Wu L."/>
            <person name="Ma J."/>
        </authorList>
    </citation>
    <scope>NUCLEOTIDE SEQUENCE [LARGE SCALE GENOMIC DNA]</scope>
    <source>
        <strain evidence="7">JCM 16673</strain>
    </source>
</reference>
<keyword evidence="3 5" id="KW-1133">Transmembrane helix</keyword>
<keyword evidence="4 5" id="KW-0472">Membrane</keyword>
<dbReference type="PANTHER" id="PTHR36974">
    <property type="entry name" value="MEMBRANE PROTEIN-RELATED"/>
    <property type="match status" value="1"/>
</dbReference>
<dbReference type="PANTHER" id="PTHR36974:SF1">
    <property type="entry name" value="DOXX FAMILY MEMBRANE PROTEIN"/>
    <property type="match status" value="1"/>
</dbReference>
<dbReference type="RefSeq" id="WP_344761978.1">
    <property type="nucleotide sequence ID" value="NZ_BAAAZE010000005.1"/>
</dbReference>
<dbReference type="Pfam" id="PF13564">
    <property type="entry name" value="DoxX_2"/>
    <property type="match status" value="1"/>
</dbReference>
<organism evidence="6 7">
    <name type="scientific">Actimicrobium antarcticum</name>
    <dbReference type="NCBI Taxonomy" id="1051899"/>
    <lineage>
        <taxon>Bacteria</taxon>
        <taxon>Pseudomonadati</taxon>
        <taxon>Pseudomonadota</taxon>
        <taxon>Betaproteobacteria</taxon>
        <taxon>Burkholderiales</taxon>
        <taxon>Oxalobacteraceae</taxon>
        <taxon>Actimicrobium</taxon>
    </lineage>
</organism>
<dbReference type="InterPro" id="IPR032808">
    <property type="entry name" value="DoxX"/>
</dbReference>
<evidence type="ECO:0000256" key="1">
    <source>
        <dbReference type="ARBA" id="ARBA00004141"/>
    </source>
</evidence>